<dbReference type="AlphaFoldDB" id="A0A419X3M1"/>
<sequence>MSHSDYEWEKDYCKFILEWLDDAEQVKAKTSGSTGVPKPMYLSKQKMRNSAKLTGEFFNFKAGQNALFCLSANFIAGKMMIVRAFEWQLNLLPVAPDGHPLENICSDIDFAAMIPLQVKNSLKLEKGIQQIKKLLIGGGAVDQVLENDLQDLSAECFIGYGMTETVSHVAIRALNGNTKSQAYHAMGNAKFSIDTRNCLSINAPAILDEPLLTNDVVELLDETQFEWKGRFDNVINSGGIKLFPEQIEKKLETIINQPFFISGLPDEHLGQKVVLLIEWDVADEDQKKELECKIKSLLNKYEQAREIFYIAEFKRTSTGKVQRDATLDAVSFSR</sequence>
<dbReference type="InterPro" id="IPR045851">
    <property type="entry name" value="AMP-bd_C_sf"/>
</dbReference>
<evidence type="ECO:0000256" key="1">
    <source>
        <dbReference type="ARBA" id="ARBA00006432"/>
    </source>
</evidence>
<comment type="caution">
    <text evidence="4">The sequence shown here is derived from an EMBL/GenBank/DDBJ whole genome shotgun (WGS) entry which is preliminary data.</text>
</comment>
<dbReference type="GO" id="GO:0006631">
    <property type="term" value="P:fatty acid metabolic process"/>
    <property type="evidence" value="ECO:0007669"/>
    <property type="project" value="TreeGrafter"/>
</dbReference>
<evidence type="ECO:0000313" key="4">
    <source>
        <dbReference type="EMBL" id="RKE02366.1"/>
    </source>
</evidence>
<dbReference type="EMBL" id="RAPQ01000009">
    <property type="protein sequence ID" value="RKE02366.1"/>
    <property type="molecule type" value="Genomic_DNA"/>
</dbReference>
<keyword evidence="5" id="KW-1185">Reference proteome</keyword>
<evidence type="ECO:0000259" key="3">
    <source>
        <dbReference type="Pfam" id="PF00501"/>
    </source>
</evidence>
<dbReference type="SUPFAM" id="SSF56801">
    <property type="entry name" value="Acetyl-CoA synthetase-like"/>
    <property type="match status" value="1"/>
</dbReference>
<reference evidence="4 5" key="1">
    <citation type="submission" date="2018-09" db="EMBL/GenBank/DDBJ databases">
        <title>Genomic Encyclopedia of Archaeal and Bacterial Type Strains, Phase II (KMG-II): from individual species to whole genera.</title>
        <authorList>
            <person name="Goeker M."/>
        </authorList>
    </citation>
    <scope>NUCLEOTIDE SEQUENCE [LARGE SCALE GENOMIC DNA]</scope>
    <source>
        <strain evidence="4 5">DSM 21950</strain>
    </source>
</reference>
<dbReference type="InterPro" id="IPR042099">
    <property type="entry name" value="ANL_N_sf"/>
</dbReference>
<dbReference type="Pfam" id="PF00501">
    <property type="entry name" value="AMP-binding"/>
    <property type="match status" value="1"/>
</dbReference>
<dbReference type="InterPro" id="IPR000873">
    <property type="entry name" value="AMP-dep_synth/lig_dom"/>
</dbReference>
<keyword evidence="2 4" id="KW-0436">Ligase</keyword>
<dbReference type="Gene3D" id="3.30.300.30">
    <property type="match status" value="1"/>
</dbReference>
<proteinExistence type="inferred from homology"/>
<evidence type="ECO:0000256" key="2">
    <source>
        <dbReference type="ARBA" id="ARBA00022598"/>
    </source>
</evidence>
<dbReference type="PANTHER" id="PTHR43201:SF5">
    <property type="entry name" value="MEDIUM-CHAIN ACYL-COA LIGASE ACSF2, MITOCHONDRIAL"/>
    <property type="match status" value="1"/>
</dbReference>
<evidence type="ECO:0000313" key="5">
    <source>
        <dbReference type="Proteomes" id="UP000284531"/>
    </source>
</evidence>
<feature type="domain" description="AMP-dependent synthetase/ligase" evidence="3">
    <location>
        <begin position="30"/>
        <end position="180"/>
    </location>
</feature>
<dbReference type="GO" id="GO:0031956">
    <property type="term" value="F:medium-chain fatty acid-CoA ligase activity"/>
    <property type="evidence" value="ECO:0007669"/>
    <property type="project" value="TreeGrafter"/>
</dbReference>
<dbReference type="PANTHER" id="PTHR43201">
    <property type="entry name" value="ACYL-COA SYNTHETASE"/>
    <property type="match status" value="1"/>
</dbReference>
<protein>
    <submittedName>
        <fullName evidence="4">O-succinylbenzoic acid--CoA ligase</fullName>
    </submittedName>
</protein>
<comment type="similarity">
    <text evidence="1">Belongs to the ATP-dependent AMP-binding enzyme family.</text>
</comment>
<name>A0A419X3M1_9BACT</name>
<organism evidence="4 5">
    <name type="scientific">Marinifilum flexuosum</name>
    <dbReference type="NCBI Taxonomy" id="1117708"/>
    <lineage>
        <taxon>Bacteria</taxon>
        <taxon>Pseudomonadati</taxon>
        <taxon>Bacteroidota</taxon>
        <taxon>Bacteroidia</taxon>
        <taxon>Marinilabiliales</taxon>
        <taxon>Marinifilaceae</taxon>
    </lineage>
</organism>
<dbReference type="Proteomes" id="UP000284531">
    <property type="component" value="Unassembled WGS sequence"/>
</dbReference>
<accession>A0A419X3M1</accession>
<dbReference type="Gene3D" id="3.40.50.12780">
    <property type="entry name" value="N-terminal domain of ligase-like"/>
    <property type="match status" value="1"/>
</dbReference>
<gene>
    <name evidence="4" type="ORF">BXY64_2454</name>
</gene>